<dbReference type="EMBL" id="MVHF01000006">
    <property type="protein sequence ID" value="ORA37214.1"/>
    <property type="molecule type" value="Genomic_DNA"/>
</dbReference>
<dbReference type="PIRSF" id="PIRSF029171">
    <property type="entry name" value="Esterase_LipA"/>
    <property type="match status" value="1"/>
</dbReference>
<proteinExistence type="predicted"/>
<dbReference type="InterPro" id="IPR029058">
    <property type="entry name" value="AB_hydrolase_fold"/>
</dbReference>
<dbReference type="GO" id="GO:0004806">
    <property type="term" value="F:triacylglycerol lipase activity"/>
    <property type="evidence" value="ECO:0007669"/>
    <property type="project" value="InterPro"/>
</dbReference>
<reference evidence="1 2" key="1">
    <citation type="submission" date="2017-02" db="EMBL/GenBank/DDBJ databases">
        <title>The new phylogeny of genus Mycobacterium.</title>
        <authorList>
            <person name="Tortoli E."/>
            <person name="Trovato A."/>
            <person name="Cirillo D.M."/>
        </authorList>
    </citation>
    <scope>NUCLEOTIDE SEQUENCE [LARGE SCALE GENOMIC DNA]</scope>
    <source>
        <strain evidence="1 2">RW6</strain>
    </source>
</reference>
<dbReference type="InterPro" id="IPR005152">
    <property type="entry name" value="Lipase_secreted"/>
</dbReference>
<dbReference type="PROSITE" id="PS51257">
    <property type="entry name" value="PROKAR_LIPOPROTEIN"/>
    <property type="match status" value="1"/>
</dbReference>
<protein>
    <recommendedName>
        <fullName evidence="3">Lipase</fullName>
    </recommendedName>
</protein>
<dbReference type="STRING" id="1927124.BST13_08680"/>
<dbReference type="PANTHER" id="PTHR34853:SF1">
    <property type="entry name" value="LIPASE 5"/>
    <property type="match status" value="1"/>
</dbReference>
<accession>A0A1X0B4E6</accession>
<dbReference type="Proteomes" id="UP000192448">
    <property type="component" value="Unassembled WGS sequence"/>
</dbReference>
<keyword evidence="2" id="KW-1185">Reference proteome</keyword>
<evidence type="ECO:0000313" key="1">
    <source>
        <dbReference type="EMBL" id="ORA37214.1"/>
    </source>
</evidence>
<dbReference type="Gene3D" id="3.40.50.1820">
    <property type="entry name" value="alpha/beta hydrolase"/>
    <property type="match status" value="2"/>
</dbReference>
<comment type="caution">
    <text evidence="1">The sequence shown here is derived from an EMBL/GenBank/DDBJ whole genome shotgun (WGS) entry which is preliminary data.</text>
</comment>
<dbReference type="PANTHER" id="PTHR34853">
    <property type="match status" value="1"/>
</dbReference>
<dbReference type="SUPFAM" id="SSF53474">
    <property type="entry name" value="alpha/beta-Hydrolases"/>
    <property type="match status" value="1"/>
</dbReference>
<organism evidence="1 2">
    <name type="scientific">Mycobacterium aquaticum</name>
    <dbReference type="NCBI Taxonomy" id="1927124"/>
    <lineage>
        <taxon>Bacteria</taxon>
        <taxon>Bacillati</taxon>
        <taxon>Actinomycetota</taxon>
        <taxon>Actinomycetes</taxon>
        <taxon>Mycobacteriales</taxon>
        <taxon>Mycobacteriaceae</taxon>
        <taxon>Mycobacterium</taxon>
    </lineage>
</organism>
<dbReference type="GO" id="GO:0016042">
    <property type="term" value="P:lipid catabolic process"/>
    <property type="evidence" value="ECO:0007669"/>
    <property type="project" value="InterPro"/>
</dbReference>
<gene>
    <name evidence="1" type="ORF">BST13_08680</name>
</gene>
<name>A0A1X0B4E6_9MYCO</name>
<dbReference type="RefSeq" id="WP_083162657.1">
    <property type="nucleotide sequence ID" value="NZ_MVHF01000006.1"/>
</dbReference>
<dbReference type="Pfam" id="PF03583">
    <property type="entry name" value="LIP"/>
    <property type="match status" value="1"/>
</dbReference>
<dbReference type="OrthoDB" id="9798122at2"/>
<evidence type="ECO:0008006" key="3">
    <source>
        <dbReference type="Google" id="ProtNLM"/>
    </source>
</evidence>
<evidence type="ECO:0000313" key="2">
    <source>
        <dbReference type="Proteomes" id="UP000192448"/>
    </source>
</evidence>
<sequence>MAAVRQRARVPVGFLLVVLLGLAVAGCSTGGGDVSAAQPIRTPPPDVAAEAWSARGHVIERTPFNPNLNDPVIGDAWRAVYTSVSGVDGRTREISGSFFIPHGDPPQGGWPVISLAHGTTGIDNACGPSTHADLMGYLGEVRSYLADGYAVAMTDYEGLGSPGSHPYLEPKSAAFNVIDAVRALHELTSTVSRRWVAVGTSQGGQATWAADELNAFYGDGVDLIGSVAMSPAANVTGLADLAWSGQLTNDQEMYFPLLIEGVQRYNAELDLSRYVHGRIAAGMGVLAQCRSPVGDLLSKAYAEEELKPDRRRDVDALRRALQRIALPQQPVTVPMLVVSGDNDQTVRPQWVSAAVQQTCGLGGRIEHVQIPGAGHAELPPDADKKVRQWIADRFGDVAAPSNCAPNP</sequence>
<dbReference type="AlphaFoldDB" id="A0A1X0B4E6"/>